<gene>
    <name evidence="2" type="ORF">LCGC14_1680950</name>
</gene>
<feature type="transmembrane region" description="Helical" evidence="1">
    <location>
        <begin position="7"/>
        <end position="25"/>
    </location>
</feature>
<protein>
    <submittedName>
        <fullName evidence="2">Uncharacterized protein</fullName>
    </submittedName>
</protein>
<keyword evidence="1" id="KW-1133">Transmembrane helix</keyword>
<feature type="non-terminal residue" evidence="2">
    <location>
        <position position="201"/>
    </location>
</feature>
<dbReference type="AlphaFoldDB" id="A0A0F9K481"/>
<sequence>MIHLFEILFLELSGIILLLLFFLAISQNQNVKTYLNQLRSNKGKQPKHILQTYDRSRNDEGFQFNEFIRRIISTLMRGTRFRKIPIAFKKNRKPFDSPDSKMNGFEYFWFKDRLRRKNRQLGKIYAQFCDQLDFKKRYIYFAAPYQPESSTCPNAGVYEDLFLVLDILSASIPDDWTIYYKEHPTTFFGGARGSLMRNRYF</sequence>
<comment type="caution">
    <text evidence="2">The sequence shown here is derived from an EMBL/GenBank/DDBJ whole genome shotgun (WGS) entry which is preliminary data.</text>
</comment>
<evidence type="ECO:0000313" key="2">
    <source>
        <dbReference type="EMBL" id="KKM16918.1"/>
    </source>
</evidence>
<organism evidence="2">
    <name type="scientific">marine sediment metagenome</name>
    <dbReference type="NCBI Taxonomy" id="412755"/>
    <lineage>
        <taxon>unclassified sequences</taxon>
        <taxon>metagenomes</taxon>
        <taxon>ecological metagenomes</taxon>
    </lineage>
</organism>
<name>A0A0F9K481_9ZZZZ</name>
<evidence type="ECO:0000256" key="1">
    <source>
        <dbReference type="SAM" id="Phobius"/>
    </source>
</evidence>
<keyword evidence="1" id="KW-0812">Transmembrane</keyword>
<accession>A0A0F9K481</accession>
<reference evidence="2" key="1">
    <citation type="journal article" date="2015" name="Nature">
        <title>Complex archaea that bridge the gap between prokaryotes and eukaryotes.</title>
        <authorList>
            <person name="Spang A."/>
            <person name="Saw J.H."/>
            <person name="Jorgensen S.L."/>
            <person name="Zaremba-Niedzwiedzka K."/>
            <person name="Martijn J."/>
            <person name="Lind A.E."/>
            <person name="van Eijk R."/>
            <person name="Schleper C."/>
            <person name="Guy L."/>
            <person name="Ettema T.J."/>
        </authorList>
    </citation>
    <scope>NUCLEOTIDE SEQUENCE</scope>
</reference>
<dbReference type="EMBL" id="LAZR01014566">
    <property type="protein sequence ID" value="KKM16918.1"/>
    <property type="molecule type" value="Genomic_DNA"/>
</dbReference>
<keyword evidence="1" id="KW-0472">Membrane</keyword>
<proteinExistence type="predicted"/>